<comment type="caution">
    <text evidence="2">The sequence shown here is derived from an EMBL/GenBank/DDBJ whole genome shotgun (WGS) entry which is preliminary data.</text>
</comment>
<reference evidence="2 3" key="1">
    <citation type="submission" date="2019-10" db="EMBL/GenBank/DDBJ databases">
        <title>Assembly and Annotation for the nematode Trichostrongylus colubriformis.</title>
        <authorList>
            <person name="Martin J."/>
        </authorList>
    </citation>
    <scope>NUCLEOTIDE SEQUENCE [LARGE SCALE GENOMIC DNA]</scope>
    <source>
        <strain evidence="2">G859</strain>
        <tissue evidence="2">Whole worm</tissue>
    </source>
</reference>
<proteinExistence type="predicted"/>
<evidence type="ECO:0000313" key="2">
    <source>
        <dbReference type="EMBL" id="KAK5979200.1"/>
    </source>
</evidence>
<sequence length="40" mass="4573">MDEELRTSWNATSVECTREHRGSDTARFTTNIPEQSLSSE</sequence>
<feature type="compositionally biased region" description="Polar residues" evidence="1">
    <location>
        <begin position="26"/>
        <end position="40"/>
    </location>
</feature>
<dbReference type="EMBL" id="WIXE01008574">
    <property type="protein sequence ID" value="KAK5979200.1"/>
    <property type="molecule type" value="Genomic_DNA"/>
</dbReference>
<keyword evidence="3" id="KW-1185">Reference proteome</keyword>
<name>A0AAN8FHX2_TRICO</name>
<dbReference type="Proteomes" id="UP001331761">
    <property type="component" value="Unassembled WGS sequence"/>
</dbReference>
<evidence type="ECO:0000313" key="3">
    <source>
        <dbReference type="Proteomes" id="UP001331761"/>
    </source>
</evidence>
<protein>
    <submittedName>
        <fullName evidence="2">Uncharacterized protein</fullName>
    </submittedName>
</protein>
<gene>
    <name evidence="2" type="ORF">GCK32_021007</name>
</gene>
<accession>A0AAN8FHX2</accession>
<organism evidence="2 3">
    <name type="scientific">Trichostrongylus colubriformis</name>
    <name type="common">Black scour worm</name>
    <dbReference type="NCBI Taxonomy" id="6319"/>
    <lineage>
        <taxon>Eukaryota</taxon>
        <taxon>Metazoa</taxon>
        <taxon>Ecdysozoa</taxon>
        <taxon>Nematoda</taxon>
        <taxon>Chromadorea</taxon>
        <taxon>Rhabditida</taxon>
        <taxon>Rhabditina</taxon>
        <taxon>Rhabditomorpha</taxon>
        <taxon>Strongyloidea</taxon>
        <taxon>Trichostrongylidae</taxon>
        <taxon>Trichostrongylus</taxon>
    </lineage>
</organism>
<evidence type="ECO:0000256" key="1">
    <source>
        <dbReference type="SAM" id="MobiDB-lite"/>
    </source>
</evidence>
<feature type="region of interest" description="Disordered" evidence="1">
    <location>
        <begin position="16"/>
        <end position="40"/>
    </location>
</feature>
<dbReference type="AlphaFoldDB" id="A0AAN8FHX2"/>